<dbReference type="InterPro" id="IPR029045">
    <property type="entry name" value="ClpP/crotonase-like_dom_sf"/>
</dbReference>
<dbReference type="GO" id="GO:0004175">
    <property type="term" value="F:endopeptidase activity"/>
    <property type="evidence" value="ECO:0007669"/>
    <property type="project" value="TreeGrafter"/>
</dbReference>
<keyword evidence="6" id="KW-0472">Membrane</keyword>
<dbReference type="InterPro" id="IPR036034">
    <property type="entry name" value="PDZ_sf"/>
</dbReference>
<dbReference type="PANTHER" id="PTHR32060">
    <property type="entry name" value="TAIL-SPECIFIC PROTEASE"/>
    <property type="match status" value="1"/>
</dbReference>
<evidence type="ECO:0000256" key="3">
    <source>
        <dbReference type="ARBA" id="ARBA00022801"/>
    </source>
</evidence>
<dbReference type="Gene3D" id="3.90.226.10">
    <property type="entry name" value="2-enoyl-CoA Hydratase, Chain A, domain 1"/>
    <property type="match status" value="1"/>
</dbReference>
<accession>A0A2M8G191</accession>
<sequence length="418" mass="45319">MEEQNRERTSTRPRIRVVFVVTALVLAVGVAGGAYYLGFSRGSAQTKNISIQGISGGETPSNVSADFSLFWQAWNELKSKQINSKNTDDQNMLYGAISGLAGAFGDPYTVFFNPKDADKFNSDIQGSFGGIGAELGSKDHQIIIIAPLKNTPAERAGLKPQDAILEVDGVSIAGLTIDQTVQKIRGDAGTKVTLTIMRDGWDSSKKFEITREIINVPTVDWSMKNGDVIYLQLYNFNAQAESLFYNAMLNGLMKGGKGLVLDLRNNPGGYLDEAVNLAGWFVDRGSVVVKERYADGHEQVLRTNGNQALKGFPVVVLVNEGSASASEILAGALRVDRGIKLVGVKTFGKGTVQEVDSLKDGSTLKITTANWLLPDGTLIDKNGLNPDYEVKLTDDDIKAKRDPQLDKALEVLRAEINK</sequence>
<feature type="domain" description="PDZ" evidence="7">
    <location>
        <begin position="129"/>
        <end position="185"/>
    </location>
</feature>
<dbReference type="InterPro" id="IPR005151">
    <property type="entry name" value="Tail-specific_protease"/>
</dbReference>
<evidence type="ECO:0000256" key="5">
    <source>
        <dbReference type="RuleBase" id="RU004404"/>
    </source>
</evidence>
<dbReference type="NCBIfam" id="TIGR00225">
    <property type="entry name" value="prc"/>
    <property type="match status" value="1"/>
</dbReference>
<dbReference type="FunFam" id="2.30.42.10:FF:000063">
    <property type="entry name" value="Peptidase, S41 family"/>
    <property type="match status" value="1"/>
</dbReference>
<dbReference type="InterPro" id="IPR041489">
    <property type="entry name" value="PDZ_6"/>
</dbReference>
<evidence type="ECO:0000256" key="1">
    <source>
        <dbReference type="ARBA" id="ARBA00009179"/>
    </source>
</evidence>
<organism evidence="8 9">
    <name type="scientific">Candidatus Colwellbacteria bacterium CG_4_9_14_0_2_um_filter_50_12</name>
    <dbReference type="NCBI Taxonomy" id="1974538"/>
    <lineage>
        <taxon>Bacteria</taxon>
        <taxon>Candidatus Colwelliibacteriota</taxon>
    </lineage>
</organism>
<dbReference type="GO" id="GO:0006508">
    <property type="term" value="P:proteolysis"/>
    <property type="evidence" value="ECO:0007669"/>
    <property type="project" value="UniProtKB-KW"/>
</dbReference>
<dbReference type="Proteomes" id="UP000229674">
    <property type="component" value="Unassembled WGS sequence"/>
</dbReference>
<evidence type="ECO:0000256" key="2">
    <source>
        <dbReference type="ARBA" id="ARBA00022670"/>
    </source>
</evidence>
<dbReference type="SMART" id="SM00228">
    <property type="entry name" value="PDZ"/>
    <property type="match status" value="1"/>
</dbReference>
<dbReference type="InterPro" id="IPR001478">
    <property type="entry name" value="PDZ"/>
</dbReference>
<evidence type="ECO:0000259" key="7">
    <source>
        <dbReference type="PROSITE" id="PS50106"/>
    </source>
</evidence>
<reference evidence="9" key="1">
    <citation type="submission" date="2017-09" db="EMBL/GenBank/DDBJ databases">
        <title>Depth-based differentiation of microbial function through sediment-hosted aquifers and enrichment of novel symbionts in the deep terrestrial subsurface.</title>
        <authorList>
            <person name="Probst A.J."/>
            <person name="Ladd B."/>
            <person name="Jarett J.K."/>
            <person name="Geller-Mcgrath D.E."/>
            <person name="Sieber C.M.K."/>
            <person name="Emerson J.B."/>
            <person name="Anantharaman K."/>
            <person name="Thomas B.C."/>
            <person name="Malmstrom R."/>
            <person name="Stieglmeier M."/>
            <person name="Klingl A."/>
            <person name="Woyke T."/>
            <person name="Ryan C.M."/>
            <person name="Banfield J.F."/>
        </authorList>
    </citation>
    <scope>NUCLEOTIDE SEQUENCE [LARGE SCALE GENOMIC DNA]</scope>
</reference>
<evidence type="ECO:0000313" key="9">
    <source>
        <dbReference type="Proteomes" id="UP000229674"/>
    </source>
</evidence>
<dbReference type="GO" id="GO:0008236">
    <property type="term" value="F:serine-type peptidase activity"/>
    <property type="evidence" value="ECO:0007669"/>
    <property type="project" value="UniProtKB-KW"/>
</dbReference>
<keyword evidence="6" id="KW-1133">Transmembrane helix</keyword>
<comment type="caution">
    <text evidence="8">The sequence shown here is derived from an EMBL/GenBank/DDBJ whole genome shotgun (WGS) entry which is preliminary data.</text>
</comment>
<dbReference type="CDD" id="cd07560">
    <property type="entry name" value="Peptidase_S41_CPP"/>
    <property type="match status" value="1"/>
</dbReference>
<dbReference type="PROSITE" id="PS50106">
    <property type="entry name" value="PDZ"/>
    <property type="match status" value="1"/>
</dbReference>
<dbReference type="Gene3D" id="2.30.42.10">
    <property type="match status" value="1"/>
</dbReference>
<comment type="similarity">
    <text evidence="1 5">Belongs to the peptidase S41A family.</text>
</comment>
<evidence type="ECO:0000256" key="6">
    <source>
        <dbReference type="SAM" id="Phobius"/>
    </source>
</evidence>
<dbReference type="EMBL" id="PFQX01000041">
    <property type="protein sequence ID" value="PJC65381.1"/>
    <property type="molecule type" value="Genomic_DNA"/>
</dbReference>
<keyword evidence="6" id="KW-0812">Transmembrane</keyword>
<evidence type="ECO:0000313" key="8">
    <source>
        <dbReference type="EMBL" id="PJC65381.1"/>
    </source>
</evidence>
<name>A0A2M8G191_9BACT</name>
<protein>
    <recommendedName>
        <fullName evidence="7">PDZ domain-containing protein</fullName>
    </recommendedName>
</protein>
<keyword evidence="2 5" id="KW-0645">Protease</keyword>
<keyword evidence="3 5" id="KW-0378">Hydrolase</keyword>
<evidence type="ECO:0000256" key="4">
    <source>
        <dbReference type="ARBA" id="ARBA00022825"/>
    </source>
</evidence>
<dbReference type="CDD" id="cd06782">
    <property type="entry name" value="cpPDZ_CPP-like"/>
    <property type="match status" value="1"/>
</dbReference>
<dbReference type="PANTHER" id="PTHR32060:SF30">
    <property type="entry name" value="CARBOXY-TERMINAL PROCESSING PROTEASE CTPA"/>
    <property type="match status" value="1"/>
</dbReference>
<feature type="transmembrane region" description="Helical" evidence="6">
    <location>
        <begin position="15"/>
        <end position="37"/>
    </location>
</feature>
<dbReference type="SMART" id="SM00245">
    <property type="entry name" value="TSPc"/>
    <property type="match status" value="1"/>
</dbReference>
<dbReference type="Gene3D" id="3.30.750.44">
    <property type="match status" value="1"/>
</dbReference>
<keyword evidence="4 5" id="KW-0720">Serine protease</keyword>
<gene>
    <name evidence="8" type="ORF">CO020_00995</name>
</gene>
<dbReference type="GO" id="GO:0007165">
    <property type="term" value="P:signal transduction"/>
    <property type="evidence" value="ECO:0007669"/>
    <property type="project" value="TreeGrafter"/>
</dbReference>
<dbReference type="Pfam" id="PF17820">
    <property type="entry name" value="PDZ_6"/>
    <property type="match status" value="1"/>
</dbReference>
<dbReference type="InterPro" id="IPR004447">
    <property type="entry name" value="Peptidase_S41A"/>
</dbReference>
<dbReference type="AlphaFoldDB" id="A0A2M8G191"/>
<proteinExistence type="inferred from homology"/>
<dbReference type="Pfam" id="PF03572">
    <property type="entry name" value="Peptidase_S41"/>
    <property type="match status" value="1"/>
</dbReference>
<dbReference type="SUPFAM" id="SSF50156">
    <property type="entry name" value="PDZ domain-like"/>
    <property type="match status" value="1"/>
</dbReference>
<dbReference type="SUPFAM" id="SSF52096">
    <property type="entry name" value="ClpP/crotonase"/>
    <property type="match status" value="1"/>
</dbReference>
<dbReference type="GO" id="GO:0030288">
    <property type="term" value="C:outer membrane-bounded periplasmic space"/>
    <property type="evidence" value="ECO:0007669"/>
    <property type="project" value="TreeGrafter"/>
</dbReference>